<organism evidence="3">
    <name type="scientific">Enterobacter asburiae</name>
    <dbReference type="NCBI Taxonomy" id="61645"/>
    <lineage>
        <taxon>Bacteria</taxon>
        <taxon>Pseudomonadati</taxon>
        <taxon>Pseudomonadota</taxon>
        <taxon>Gammaproteobacteria</taxon>
        <taxon>Enterobacterales</taxon>
        <taxon>Enterobacteriaceae</taxon>
        <taxon>Enterobacter</taxon>
        <taxon>Enterobacter cloacae complex</taxon>
    </lineage>
</organism>
<feature type="domain" description="SnoaL-like" evidence="2">
    <location>
        <begin position="15"/>
        <end position="121"/>
    </location>
</feature>
<dbReference type="Gene3D" id="3.10.450.50">
    <property type="match status" value="1"/>
</dbReference>
<dbReference type="EMBL" id="KY863418">
    <property type="protein sequence ID" value="ARX76168.1"/>
    <property type="molecule type" value="Genomic_DNA"/>
</dbReference>
<protein>
    <recommendedName>
        <fullName evidence="2">SnoaL-like domain-containing protein</fullName>
    </recommendedName>
</protein>
<sequence length="143" mass="16464">MSPGSGSRVKSSKLINMHDFDQLVPLISPNAIFWFNDGSFCGLKQIRQAFEETWKKFPLENYWLENLEWVAQSKDCAGCTYHFRWRAILNGSALEGGGRGTTILRREANVWKITHEHLSQFPKQDPKGRQLPSRSLGLRQKRS</sequence>
<dbReference type="InterPro" id="IPR037401">
    <property type="entry name" value="SnoaL-like"/>
</dbReference>
<proteinExistence type="predicted"/>
<gene>
    <name evidence="3" type="ORF">KJLKPALD_00291</name>
</gene>
<reference evidence="3" key="1">
    <citation type="submission" date="2017-03" db="EMBL/GenBank/DDBJ databases">
        <title>Dissemination and characteristics of a novel Enterobacteriaceae-encoded carbapenem-hydrolyzing class D beta-lactamase, OXA-436 from four patients involving six different hospitals in Denmark.</title>
        <authorList>
            <person name="Samuelsen O."/>
            <person name="Hansen F."/>
            <person name="Aasnaes B."/>
            <person name="Hasman H."/>
            <person name="Lund B.A."/>
            <person name="Leiros H.-K.S."/>
            <person name="Lilje B."/>
            <person name="Janice J."/>
            <person name="Jakobsen L."/>
            <person name="Littauer P."/>
            <person name="Soes L.M."/>
            <person name="Holzknecht B.J."/>
            <person name="Andersen L.P."/>
            <person name="Stegger M."/>
            <person name="Andersen P.S."/>
            <person name="Hammerum A.M."/>
        </authorList>
    </citation>
    <scope>NUCLEOTIDE SEQUENCE</scope>
    <source>
        <strain evidence="3">AMA 497</strain>
        <plasmid evidence="3">pOXA436</plasmid>
    </source>
</reference>
<geneLocation type="plasmid" evidence="3">
    <name>pOXA436</name>
</geneLocation>
<dbReference type="Pfam" id="PF13474">
    <property type="entry name" value="SnoaL_3"/>
    <property type="match status" value="1"/>
</dbReference>
<evidence type="ECO:0000256" key="1">
    <source>
        <dbReference type="SAM" id="MobiDB-lite"/>
    </source>
</evidence>
<keyword evidence="3" id="KW-0614">Plasmid</keyword>
<evidence type="ECO:0000313" key="3">
    <source>
        <dbReference type="EMBL" id="ARX76168.1"/>
    </source>
</evidence>
<dbReference type="SUPFAM" id="SSF54427">
    <property type="entry name" value="NTF2-like"/>
    <property type="match status" value="1"/>
</dbReference>
<feature type="region of interest" description="Disordered" evidence="1">
    <location>
        <begin position="121"/>
        <end position="143"/>
    </location>
</feature>
<dbReference type="AlphaFoldDB" id="A0A1Z1VWT2"/>
<name>A0A1Z1VWT2_ENTAS</name>
<dbReference type="InterPro" id="IPR032710">
    <property type="entry name" value="NTF2-like_dom_sf"/>
</dbReference>
<evidence type="ECO:0000259" key="2">
    <source>
        <dbReference type="Pfam" id="PF13474"/>
    </source>
</evidence>
<accession>A0A1Z1VWT2</accession>